<name>A0A9P4IBJ8_9PEZI</name>
<dbReference type="AlphaFoldDB" id="A0A9P4IBJ8"/>
<keyword evidence="5" id="KW-0539">Nucleus</keyword>
<evidence type="ECO:0000313" key="8">
    <source>
        <dbReference type="Proteomes" id="UP000799772"/>
    </source>
</evidence>
<dbReference type="GO" id="GO:0006351">
    <property type="term" value="P:DNA-templated transcription"/>
    <property type="evidence" value="ECO:0007669"/>
    <property type="project" value="InterPro"/>
</dbReference>
<gene>
    <name evidence="7" type="ORF">NA57DRAFT_44441</name>
</gene>
<keyword evidence="1" id="KW-0862">Zinc</keyword>
<evidence type="ECO:0000256" key="1">
    <source>
        <dbReference type="ARBA" id="ARBA00022833"/>
    </source>
</evidence>
<dbReference type="CDD" id="cd12148">
    <property type="entry name" value="fungal_TF_MHR"/>
    <property type="match status" value="1"/>
</dbReference>
<evidence type="ECO:0000259" key="6">
    <source>
        <dbReference type="SMART" id="SM00906"/>
    </source>
</evidence>
<dbReference type="SMART" id="SM00906">
    <property type="entry name" value="Fungal_trans"/>
    <property type="match status" value="1"/>
</dbReference>
<evidence type="ECO:0000256" key="5">
    <source>
        <dbReference type="ARBA" id="ARBA00023242"/>
    </source>
</evidence>
<evidence type="ECO:0000313" key="7">
    <source>
        <dbReference type="EMBL" id="KAF2095552.1"/>
    </source>
</evidence>
<feature type="non-terminal residue" evidence="7">
    <location>
        <position position="1"/>
    </location>
</feature>
<evidence type="ECO:0000256" key="3">
    <source>
        <dbReference type="ARBA" id="ARBA00023125"/>
    </source>
</evidence>
<accession>A0A9P4IBJ8</accession>
<protein>
    <recommendedName>
        <fullName evidence="6">Xylanolytic transcriptional activator regulatory domain-containing protein</fullName>
    </recommendedName>
</protein>
<dbReference type="OrthoDB" id="5121955at2759"/>
<dbReference type="Pfam" id="PF04082">
    <property type="entry name" value="Fungal_trans"/>
    <property type="match status" value="1"/>
</dbReference>
<dbReference type="EMBL" id="ML978131">
    <property type="protein sequence ID" value="KAF2095552.1"/>
    <property type="molecule type" value="Genomic_DNA"/>
</dbReference>
<dbReference type="Proteomes" id="UP000799772">
    <property type="component" value="Unassembled WGS sequence"/>
</dbReference>
<reference evidence="7" key="1">
    <citation type="journal article" date="2020" name="Stud. Mycol.">
        <title>101 Dothideomycetes genomes: a test case for predicting lifestyles and emergence of pathogens.</title>
        <authorList>
            <person name="Haridas S."/>
            <person name="Albert R."/>
            <person name="Binder M."/>
            <person name="Bloem J."/>
            <person name="Labutti K."/>
            <person name="Salamov A."/>
            <person name="Andreopoulos B."/>
            <person name="Baker S."/>
            <person name="Barry K."/>
            <person name="Bills G."/>
            <person name="Bluhm B."/>
            <person name="Cannon C."/>
            <person name="Castanera R."/>
            <person name="Culley D."/>
            <person name="Daum C."/>
            <person name="Ezra D."/>
            <person name="Gonzalez J."/>
            <person name="Henrissat B."/>
            <person name="Kuo A."/>
            <person name="Liang C."/>
            <person name="Lipzen A."/>
            <person name="Lutzoni F."/>
            <person name="Magnuson J."/>
            <person name="Mondo S."/>
            <person name="Nolan M."/>
            <person name="Ohm R."/>
            <person name="Pangilinan J."/>
            <person name="Park H.-J."/>
            <person name="Ramirez L."/>
            <person name="Alfaro M."/>
            <person name="Sun H."/>
            <person name="Tritt A."/>
            <person name="Yoshinaga Y."/>
            <person name="Zwiers L.-H."/>
            <person name="Turgeon B."/>
            <person name="Goodwin S."/>
            <person name="Spatafora J."/>
            <person name="Crous P."/>
            <person name="Grigoriev I."/>
        </authorList>
    </citation>
    <scope>NUCLEOTIDE SEQUENCE</scope>
    <source>
        <strain evidence="7">CBS 133067</strain>
    </source>
</reference>
<sequence length="618" mass="71494">VHRFQSYIEDSLGSYAPRFRAENSLLEPHNHFDVATGPQGLPFEDSHYPIEIDMGSRSTIDLEQQVTNLDSADMDYLRAKGAFELPPYNLQEDLVQAYFAEVNPVAPIINRTKFLNEFHNHCVSSRLLLFAVFTAGCKACRNPLLLDHKGTNHQSARRFYKVTKALLDTGYEQDKVARIQALLLITWWWDKKDDGGRNMRACAVDAINTAQSIGMHRWDQYPRSDPVLRGLWKRVWWTCFMRDVGVATSHGLPCIISLSEFDVHFLVAEDFSEEPHVPPDQQQYPYSNAEISFFIEQAKIMEMLHLIQSEHITRFRLHSNTIGPIADRQSGGTEMEYPPGVKNIRLDYEDDYHDQSLKLLKQWFETVPEAVRYDVDDIQGHRFWPAFLHILYFTAICIRFRERAVSRPTDARARAERQYCQSRGIAAASMIFKILRNVRAHGHIYRCTGLLTQSVFNCLIFFLIEGQSLNEEVRKDARNKYSLCLNVLYEFSQLWVSASLIHRLFESLQGSMQFRKERPHSIYFDQWLPPVPGLHVSSDITNQKMRELLATEFYYAPSSTDVTGFEQSSNSISTGFTPNFSFPMDDTSPHYSQGFPENLDVEQWYDLRGIRGVYRADT</sequence>
<dbReference type="PANTHER" id="PTHR47171">
    <property type="entry name" value="FARA-RELATED"/>
    <property type="match status" value="1"/>
</dbReference>
<evidence type="ECO:0000256" key="4">
    <source>
        <dbReference type="ARBA" id="ARBA00023163"/>
    </source>
</evidence>
<evidence type="ECO:0000256" key="2">
    <source>
        <dbReference type="ARBA" id="ARBA00023015"/>
    </source>
</evidence>
<dbReference type="GO" id="GO:0008270">
    <property type="term" value="F:zinc ion binding"/>
    <property type="evidence" value="ECO:0007669"/>
    <property type="project" value="InterPro"/>
</dbReference>
<keyword evidence="4" id="KW-0804">Transcription</keyword>
<feature type="domain" description="Xylanolytic transcriptional activator regulatory" evidence="6">
    <location>
        <begin position="199"/>
        <end position="272"/>
    </location>
</feature>
<keyword evidence="2" id="KW-0805">Transcription regulation</keyword>
<keyword evidence="3" id="KW-0238">DNA-binding</keyword>
<proteinExistence type="predicted"/>
<organism evidence="7 8">
    <name type="scientific">Rhizodiscina lignyota</name>
    <dbReference type="NCBI Taxonomy" id="1504668"/>
    <lineage>
        <taxon>Eukaryota</taxon>
        <taxon>Fungi</taxon>
        <taxon>Dikarya</taxon>
        <taxon>Ascomycota</taxon>
        <taxon>Pezizomycotina</taxon>
        <taxon>Dothideomycetes</taxon>
        <taxon>Pleosporomycetidae</taxon>
        <taxon>Aulographales</taxon>
        <taxon>Rhizodiscinaceae</taxon>
        <taxon>Rhizodiscina</taxon>
    </lineage>
</organism>
<dbReference type="InterPro" id="IPR007219">
    <property type="entry name" value="XnlR_reg_dom"/>
</dbReference>
<dbReference type="InterPro" id="IPR052073">
    <property type="entry name" value="Amide_Lactam_Regulators"/>
</dbReference>
<comment type="caution">
    <text evidence="7">The sequence shown here is derived from an EMBL/GenBank/DDBJ whole genome shotgun (WGS) entry which is preliminary data.</text>
</comment>
<keyword evidence="8" id="KW-1185">Reference proteome</keyword>
<dbReference type="PANTHER" id="PTHR47171:SF3">
    <property type="entry name" value="FARA-RELATED"/>
    <property type="match status" value="1"/>
</dbReference>
<dbReference type="GO" id="GO:0003677">
    <property type="term" value="F:DNA binding"/>
    <property type="evidence" value="ECO:0007669"/>
    <property type="project" value="UniProtKB-KW"/>
</dbReference>